<feature type="compositionally biased region" description="Low complexity" evidence="1">
    <location>
        <begin position="240"/>
        <end position="262"/>
    </location>
</feature>
<comment type="caution">
    <text evidence="2">The sequence shown here is derived from an EMBL/GenBank/DDBJ whole genome shotgun (WGS) entry which is preliminary data.</text>
</comment>
<accession>A0A0M8MRH1</accession>
<evidence type="ECO:0000256" key="1">
    <source>
        <dbReference type="SAM" id="MobiDB-lite"/>
    </source>
</evidence>
<dbReference type="RefSeq" id="XP_017990486.1">
    <property type="nucleotide sequence ID" value="XM_018134976.1"/>
</dbReference>
<dbReference type="PANTHER" id="PTHR15615">
    <property type="match status" value="1"/>
</dbReference>
<dbReference type="GO" id="GO:0000307">
    <property type="term" value="C:cyclin-dependent protein kinase holoenzyme complex"/>
    <property type="evidence" value="ECO:0007669"/>
    <property type="project" value="TreeGrafter"/>
</dbReference>
<dbReference type="OrthoDB" id="244495at2759"/>
<keyword evidence="3" id="KW-1185">Reference proteome</keyword>
<reference evidence="2 3" key="1">
    <citation type="submission" date="2015-07" db="EMBL/GenBank/DDBJ databases">
        <title>Draft Genome Sequence of Malassezia furfur CBS1878 and Malassezia pachydermatis CBS1879.</title>
        <authorList>
            <person name="Triana S."/>
            <person name="Ohm R."/>
            <person name="Gonzalez A."/>
            <person name="DeCock H."/>
            <person name="Restrepo S."/>
            <person name="Celis A."/>
        </authorList>
    </citation>
    <scope>NUCLEOTIDE SEQUENCE [LARGE SCALE GENOMIC DNA]</scope>
    <source>
        <strain evidence="2 3">CBS 1879</strain>
    </source>
</reference>
<feature type="region of interest" description="Disordered" evidence="1">
    <location>
        <begin position="140"/>
        <end position="186"/>
    </location>
</feature>
<name>A0A0M8MRH1_9BASI</name>
<dbReference type="InterPro" id="IPR013922">
    <property type="entry name" value="Cyclin_PHO80-like"/>
</dbReference>
<gene>
    <name evidence="2" type="ORF">Malapachy_0457</name>
</gene>
<dbReference type="AlphaFoldDB" id="A0A0M8MRH1"/>
<dbReference type="GO" id="GO:0016538">
    <property type="term" value="F:cyclin-dependent protein serine/threonine kinase regulator activity"/>
    <property type="evidence" value="ECO:0007669"/>
    <property type="project" value="TreeGrafter"/>
</dbReference>
<protein>
    <submittedName>
        <fullName evidence="2">Alternative cyclin pcl13</fullName>
    </submittedName>
</protein>
<feature type="region of interest" description="Disordered" evidence="1">
    <location>
        <begin position="222"/>
        <end position="266"/>
    </location>
</feature>
<dbReference type="EMBL" id="LGAV01000008">
    <property type="protein sequence ID" value="KOS12854.1"/>
    <property type="molecule type" value="Genomic_DNA"/>
</dbReference>
<dbReference type="CDD" id="cd20557">
    <property type="entry name" value="CYCLIN_ScPCL1-like"/>
    <property type="match status" value="1"/>
</dbReference>
<dbReference type="GeneID" id="28726851"/>
<dbReference type="STRING" id="77020.A0A0M8MRH1"/>
<sequence>MTMPAEIASIPGYVNDGMGCAQESVQAYIGSAPYPTQPYYVCAPPPAPRPQAARVYAHPTMAYMYTHAAPPSMGGWYAASSMPVPAYPMPMPLPPPTWAPILVHPPVRGYAPPPMGVPSWHPSDWNAWGHQQMRRQPAMMPPPAMYGPWTQDSIPLRPPVSSEEDENAPFDPHSRTTSSDATDVPAPMEETAVPLAAFGADAMWKASAEIVGLRRKTIRSGARLSPTRSISLPDETAPDESVSASSVSSMSTAEPSTPPSSTALGEQSLVKPMQSLRFSPSLDDRSADLQRLVRAMGSSQRPFPSLDQCCVPHVPSTPVRRVRTPTKREHSALLGEVSPAFRHFTHQVLAQTLLSPTTLFLALHYVHVLQGLLWPDDGSGDTGNALALLAQPPSTTPFKVLILGLMMANKFMDDNTFLNKTWHEVTGIPLDELNRMESFFLCRTQFHLSVSDSAWRQHLQAIRAEAYNAQSENDTDLDVSRVISTLDEMLASHHRPGLCV</sequence>
<dbReference type="GO" id="GO:0019901">
    <property type="term" value="F:protein kinase binding"/>
    <property type="evidence" value="ECO:0007669"/>
    <property type="project" value="InterPro"/>
</dbReference>
<dbReference type="PANTHER" id="PTHR15615:SF27">
    <property type="entry name" value="PHO85 CYCLIN CLG1"/>
    <property type="match status" value="1"/>
</dbReference>
<evidence type="ECO:0000313" key="2">
    <source>
        <dbReference type="EMBL" id="KOS12854.1"/>
    </source>
</evidence>
<dbReference type="GO" id="GO:0005634">
    <property type="term" value="C:nucleus"/>
    <property type="evidence" value="ECO:0007669"/>
    <property type="project" value="TreeGrafter"/>
</dbReference>
<dbReference type="Proteomes" id="UP000037751">
    <property type="component" value="Unassembled WGS sequence"/>
</dbReference>
<dbReference type="Gene3D" id="1.10.472.10">
    <property type="entry name" value="Cyclin-like"/>
    <property type="match status" value="1"/>
</dbReference>
<dbReference type="VEuPathDB" id="FungiDB:Malapachy_0457"/>
<proteinExistence type="predicted"/>
<dbReference type="Pfam" id="PF08613">
    <property type="entry name" value="Cyclin"/>
    <property type="match status" value="1"/>
</dbReference>
<evidence type="ECO:0000313" key="3">
    <source>
        <dbReference type="Proteomes" id="UP000037751"/>
    </source>
</evidence>
<organism evidence="2 3">
    <name type="scientific">Malassezia pachydermatis</name>
    <dbReference type="NCBI Taxonomy" id="77020"/>
    <lineage>
        <taxon>Eukaryota</taxon>
        <taxon>Fungi</taxon>
        <taxon>Dikarya</taxon>
        <taxon>Basidiomycota</taxon>
        <taxon>Ustilaginomycotina</taxon>
        <taxon>Malasseziomycetes</taxon>
        <taxon>Malasseziales</taxon>
        <taxon>Malasseziaceae</taxon>
        <taxon>Malassezia</taxon>
    </lineage>
</organism>